<keyword evidence="1" id="KW-1133">Transmembrane helix</keyword>
<reference evidence="2 3" key="1">
    <citation type="submission" date="2024-09" db="EMBL/GenBank/DDBJ databases">
        <authorList>
            <person name="Sun Q."/>
            <person name="Mori K."/>
        </authorList>
    </citation>
    <scope>NUCLEOTIDE SEQUENCE [LARGE SCALE GENOMIC DNA]</scope>
    <source>
        <strain evidence="2 3">TBRC 1432</strain>
    </source>
</reference>
<evidence type="ECO:0000313" key="2">
    <source>
        <dbReference type="EMBL" id="MFC0541165.1"/>
    </source>
</evidence>
<organism evidence="2 3">
    <name type="scientific">Kutzneria chonburiensis</name>
    <dbReference type="NCBI Taxonomy" id="1483604"/>
    <lineage>
        <taxon>Bacteria</taxon>
        <taxon>Bacillati</taxon>
        <taxon>Actinomycetota</taxon>
        <taxon>Actinomycetes</taxon>
        <taxon>Pseudonocardiales</taxon>
        <taxon>Pseudonocardiaceae</taxon>
        <taxon>Kutzneria</taxon>
    </lineage>
</organism>
<evidence type="ECO:0000256" key="1">
    <source>
        <dbReference type="SAM" id="Phobius"/>
    </source>
</evidence>
<gene>
    <name evidence="2" type="ORF">ACFFH7_06705</name>
</gene>
<accession>A0ABV6MLI7</accession>
<dbReference type="EMBL" id="JBHLUD010000001">
    <property type="protein sequence ID" value="MFC0541165.1"/>
    <property type="molecule type" value="Genomic_DNA"/>
</dbReference>
<feature type="transmembrane region" description="Helical" evidence="1">
    <location>
        <begin position="94"/>
        <end position="117"/>
    </location>
</feature>
<sequence length="216" mass="22769">MMTSAEKRAAVGGFLWIVAMVQYFVAQFAVAAHWRVPYSWRDNPISDLGNTACGDFMGNYVCSPLYGVMNASFIIAGLLTITGVGLLRSIWPDTAVATVGLLLLILAGAGKVLVGAVPENEDVGLHMIGVLNLPVAGVAILLLSLATRHTRLGMFGLVCAFFSLLGTAMTLFAPQLLGVGGAERLAGYPGYIWVFIVGGAALLPKRRSAEVVPEMA</sequence>
<feature type="transmembrane region" description="Helical" evidence="1">
    <location>
        <begin position="65"/>
        <end position="87"/>
    </location>
</feature>
<dbReference type="Pfam" id="PF06197">
    <property type="entry name" value="DUF998"/>
    <property type="match status" value="1"/>
</dbReference>
<dbReference type="InterPro" id="IPR009339">
    <property type="entry name" value="DUF998"/>
</dbReference>
<dbReference type="Proteomes" id="UP001589810">
    <property type="component" value="Unassembled WGS sequence"/>
</dbReference>
<keyword evidence="3" id="KW-1185">Reference proteome</keyword>
<dbReference type="RefSeq" id="WP_273940001.1">
    <property type="nucleotide sequence ID" value="NZ_CP097263.1"/>
</dbReference>
<proteinExistence type="predicted"/>
<feature type="transmembrane region" description="Helical" evidence="1">
    <location>
        <begin position="152"/>
        <end position="173"/>
    </location>
</feature>
<protein>
    <submittedName>
        <fullName evidence="2">DUF998 domain-containing protein</fullName>
    </submittedName>
</protein>
<keyword evidence="1" id="KW-0812">Transmembrane</keyword>
<evidence type="ECO:0000313" key="3">
    <source>
        <dbReference type="Proteomes" id="UP001589810"/>
    </source>
</evidence>
<feature type="transmembrane region" description="Helical" evidence="1">
    <location>
        <begin position="185"/>
        <end position="203"/>
    </location>
</feature>
<feature type="transmembrane region" description="Helical" evidence="1">
    <location>
        <begin position="123"/>
        <end position="145"/>
    </location>
</feature>
<keyword evidence="1" id="KW-0472">Membrane</keyword>
<comment type="caution">
    <text evidence="2">The sequence shown here is derived from an EMBL/GenBank/DDBJ whole genome shotgun (WGS) entry which is preliminary data.</text>
</comment>
<name>A0ABV6MLI7_9PSEU</name>